<keyword evidence="5" id="KW-1185">Reference proteome</keyword>
<protein>
    <recommendedName>
        <fullName evidence="6">Transmembrane protein</fullName>
    </recommendedName>
</protein>
<reference evidence="4 5" key="1">
    <citation type="journal article" date="2015" name="Plant Cell">
        <title>Oil accumulation by the oleaginous diatom Fistulifera solaris as revealed by the genome and transcriptome.</title>
        <authorList>
            <person name="Tanaka T."/>
            <person name="Maeda Y."/>
            <person name="Veluchamy A."/>
            <person name="Tanaka M."/>
            <person name="Abida H."/>
            <person name="Marechal E."/>
            <person name="Bowler C."/>
            <person name="Muto M."/>
            <person name="Sunaga Y."/>
            <person name="Tanaka M."/>
            <person name="Yoshino T."/>
            <person name="Taniguchi T."/>
            <person name="Fukuda Y."/>
            <person name="Nemoto M."/>
            <person name="Matsumoto M."/>
            <person name="Wong P.S."/>
            <person name="Aburatani S."/>
            <person name="Fujibuchi W."/>
        </authorList>
    </citation>
    <scope>NUCLEOTIDE SEQUENCE [LARGE SCALE GENOMIC DNA]</scope>
    <source>
        <strain evidence="4 5">JPCC DA0580</strain>
    </source>
</reference>
<feature type="transmembrane region" description="Helical" evidence="2">
    <location>
        <begin position="113"/>
        <end position="135"/>
    </location>
</feature>
<evidence type="ECO:0000256" key="1">
    <source>
        <dbReference type="SAM" id="MobiDB-lite"/>
    </source>
</evidence>
<keyword evidence="2" id="KW-0812">Transmembrane</keyword>
<comment type="caution">
    <text evidence="4">The sequence shown here is derived from an EMBL/GenBank/DDBJ whole genome shotgun (WGS) entry which is preliminary data.</text>
</comment>
<feature type="region of interest" description="Disordered" evidence="1">
    <location>
        <begin position="45"/>
        <end position="79"/>
    </location>
</feature>
<feature type="chain" id="PRO_5012645063" description="Transmembrane protein" evidence="3">
    <location>
        <begin position="22"/>
        <end position="190"/>
    </location>
</feature>
<evidence type="ECO:0000256" key="2">
    <source>
        <dbReference type="SAM" id="Phobius"/>
    </source>
</evidence>
<keyword evidence="2" id="KW-1133">Transmembrane helix</keyword>
<accession>A0A1Z5KSH7</accession>
<keyword evidence="3" id="KW-0732">Signal</keyword>
<evidence type="ECO:0000313" key="4">
    <source>
        <dbReference type="EMBL" id="GAX29274.1"/>
    </source>
</evidence>
<evidence type="ECO:0008006" key="6">
    <source>
        <dbReference type="Google" id="ProtNLM"/>
    </source>
</evidence>
<evidence type="ECO:0000256" key="3">
    <source>
        <dbReference type="SAM" id="SignalP"/>
    </source>
</evidence>
<proteinExistence type="predicted"/>
<evidence type="ECO:0000313" key="5">
    <source>
        <dbReference type="Proteomes" id="UP000198406"/>
    </source>
</evidence>
<dbReference type="AlphaFoldDB" id="A0A1Z5KSH7"/>
<dbReference type="Proteomes" id="UP000198406">
    <property type="component" value="Unassembled WGS sequence"/>
</dbReference>
<sequence>MRSFNAAAIFFGLQCWCFTSAFTALSPTSWTHCLSKSRTILSLSDQSSADSIPQDNDDKKENISDQNSPPRTRPAKLDPLLISVTRNNDPTYDPNAPKVSVPLMGELALDRSFFVFLPVAAFAVLGLITSIVVLVQSKDVFVDAVQQSTAEILTPPSTTNIDPNQCRGLCSQQDESLEEMRAFMNKFARK</sequence>
<organism evidence="4 5">
    <name type="scientific">Fistulifera solaris</name>
    <name type="common">Oleaginous diatom</name>
    <dbReference type="NCBI Taxonomy" id="1519565"/>
    <lineage>
        <taxon>Eukaryota</taxon>
        <taxon>Sar</taxon>
        <taxon>Stramenopiles</taxon>
        <taxon>Ochrophyta</taxon>
        <taxon>Bacillariophyta</taxon>
        <taxon>Bacillariophyceae</taxon>
        <taxon>Bacillariophycidae</taxon>
        <taxon>Naviculales</taxon>
        <taxon>Naviculaceae</taxon>
        <taxon>Fistulifera</taxon>
    </lineage>
</organism>
<name>A0A1Z5KSH7_FISSO</name>
<keyword evidence="2" id="KW-0472">Membrane</keyword>
<feature type="signal peptide" evidence="3">
    <location>
        <begin position="1"/>
        <end position="21"/>
    </location>
</feature>
<dbReference type="InParanoid" id="A0A1Z5KSH7"/>
<dbReference type="EMBL" id="BDSP01000289">
    <property type="protein sequence ID" value="GAX29274.1"/>
    <property type="molecule type" value="Genomic_DNA"/>
</dbReference>
<dbReference type="OrthoDB" id="46689at2759"/>
<gene>
    <name evidence="4" type="ORF">FisN_16Hu296</name>
</gene>
<feature type="compositionally biased region" description="Polar residues" evidence="1">
    <location>
        <begin position="45"/>
        <end position="54"/>
    </location>
</feature>